<protein>
    <recommendedName>
        <fullName evidence="4">SprT-like domain-containing protein</fullName>
    </recommendedName>
</protein>
<proteinExistence type="predicted"/>
<sequence length="219" mass="24691">MSGQHLHRRITKSGILSNPHTCLKVHGHSAKNLGDLVISSSKHRGSTLTDLQKTALHNFRNKPEFDLREDARHVTGLEVNPVNKVLGLLDTREGEKCVILSRSQPNQFEGRHEKLKAYVEKMLHFMIHAFLELWTCERVACRKGFEKLGKTGHGRAWQDVAVAVENAGERTGVGATVVASDEDVRKQDLERWGMAREDVENAVEEATETGRRRGRRQNS</sequence>
<dbReference type="EMBL" id="KZ613940">
    <property type="protein sequence ID" value="PMD45416.1"/>
    <property type="molecule type" value="Genomic_DNA"/>
</dbReference>
<keyword evidence="3" id="KW-1185">Reference proteome</keyword>
<dbReference type="AlphaFoldDB" id="A0A2J6S3R4"/>
<accession>A0A2J6S3R4</accession>
<evidence type="ECO:0000313" key="3">
    <source>
        <dbReference type="Proteomes" id="UP000235786"/>
    </source>
</evidence>
<reference evidence="2 3" key="1">
    <citation type="submission" date="2016-04" db="EMBL/GenBank/DDBJ databases">
        <title>A degradative enzymes factory behind the ericoid mycorrhizal symbiosis.</title>
        <authorList>
            <consortium name="DOE Joint Genome Institute"/>
            <person name="Martino E."/>
            <person name="Morin E."/>
            <person name="Grelet G."/>
            <person name="Kuo A."/>
            <person name="Kohler A."/>
            <person name="Daghino S."/>
            <person name="Barry K."/>
            <person name="Choi C."/>
            <person name="Cichocki N."/>
            <person name="Clum A."/>
            <person name="Copeland A."/>
            <person name="Hainaut M."/>
            <person name="Haridas S."/>
            <person name="Labutti K."/>
            <person name="Lindquist E."/>
            <person name="Lipzen A."/>
            <person name="Khouja H.-R."/>
            <person name="Murat C."/>
            <person name="Ohm R."/>
            <person name="Olson A."/>
            <person name="Spatafora J."/>
            <person name="Veneault-Fourrey C."/>
            <person name="Henrissat B."/>
            <person name="Grigoriev I."/>
            <person name="Martin F."/>
            <person name="Perotto S."/>
        </authorList>
    </citation>
    <scope>NUCLEOTIDE SEQUENCE [LARGE SCALE GENOMIC DNA]</scope>
    <source>
        <strain evidence="2 3">F</strain>
    </source>
</reference>
<evidence type="ECO:0000256" key="1">
    <source>
        <dbReference type="SAM" id="MobiDB-lite"/>
    </source>
</evidence>
<evidence type="ECO:0008006" key="4">
    <source>
        <dbReference type="Google" id="ProtNLM"/>
    </source>
</evidence>
<name>A0A2J6S3R4_HYAVF</name>
<gene>
    <name evidence="2" type="ORF">L207DRAFT_562604</name>
</gene>
<feature type="region of interest" description="Disordered" evidence="1">
    <location>
        <begin position="197"/>
        <end position="219"/>
    </location>
</feature>
<dbReference type="OrthoDB" id="5236983at2759"/>
<dbReference type="Proteomes" id="UP000235786">
    <property type="component" value="Unassembled WGS sequence"/>
</dbReference>
<evidence type="ECO:0000313" key="2">
    <source>
        <dbReference type="EMBL" id="PMD45416.1"/>
    </source>
</evidence>
<organism evidence="2 3">
    <name type="scientific">Hyaloscypha variabilis (strain UAMH 11265 / GT02V1 / F)</name>
    <name type="common">Meliniomyces variabilis</name>
    <dbReference type="NCBI Taxonomy" id="1149755"/>
    <lineage>
        <taxon>Eukaryota</taxon>
        <taxon>Fungi</taxon>
        <taxon>Dikarya</taxon>
        <taxon>Ascomycota</taxon>
        <taxon>Pezizomycotina</taxon>
        <taxon>Leotiomycetes</taxon>
        <taxon>Helotiales</taxon>
        <taxon>Hyaloscyphaceae</taxon>
        <taxon>Hyaloscypha</taxon>
        <taxon>Hyaloscypha variabilis</taxon>
    </lineage>
</organism>